<feature type="non-terminal residue" evidence="1">
    <location>
        <position position="100"/>
    </location>
</feature>
<organism evidence="1 2">
    <name type="scientific">Pocillopora damicornis</name>
    <name type="common">Cauliflower coral</name>
    <name type="synonym">Millepora damicornis</name>
    <dbReference type="NCBI Taxonomy" id="46731"/>
    <lineage>
        <taxon>Eukaryota</taxon>
        <taxon>Metazoa</taxon>
        <taxon>Cnidaria</taxon>
        <taxon>Anthozoa</taxon>
        <taxon>Hexacorallia</taxon>
        <taxon>Scleractinia</taxon>
        <taxon>Astrocoeniina</taxon>
        <taxon>Pocilloporidae</taxon>
        <taxon>Pocillopora</taxon>
    </lineage>
</organism>
<sequence length="100" mass="11324">MQRSVDVRFTQEPSNPSYVNNGSDAKLVWDYTDPHNKIQTILYSVLANGAFVEMMINDSRGVQEHPNIPLSFKGRVKIEGRATLVIKNINPGDNTKFRCE</sequence>
<keyword evidence="2" id="KW-1185">Reference proteome</keyword>
<dbReference type="InterPro" id="IPR013783">
    <property type="entry name" value="Ig-like_fold"/>
</dbReference>
<dbReference type="AlphaFoldDB" id="A0A3M6UTA4"/>
<evidence type="ECO:0008006" key="3">
    <source>
        <dbReference type="Google" id="ProtNLM"/>
    </source>
</evidence>
<reference evidence="1 2" key="1">
    <citation type="journal article" date="2018" name="Sci. Rep.">
        <title>Comparative analysis of the Pocillopora damicornis genome highlights role of immune system in coral evolution.</title>
        <authorList>
            <person name="Cunning R."/>
            <person name="Bay R.A."/>
            <person name="Gillette P."/>
            <person name="Baker A.C."/>
            <person name="Traylor-Knowles N."/>
        </authorList>
    </citation>
    <scope>NUCLEOTIDE SEQUENCE [LARGE SCALE GENOMIC DNA]</scope>
    <source>
        <strain evidence="1">RSMAS</strain>
        <tissue evidence="1">Whole animal</tissue>
    </source>
</reference>
<gene>
    <name evidence="1" type="ORF">pdam_00025823</name>
</gene>
<dbReference type="OrthoDB" id="5990505at2759"/>
<proteinExistence type="predicted"/>
<evidence type="ECO:0000313" key="1">
    <source>
        <dbReference type="EMBL" id="RMX56923.1"/>
    </source>
</evidence>
<protein>
    <recommendedName>
        <fullName evidence="3">Ig-like domain-containing protein</fullName>
    </recommendedName>
</protein>
<dbReference type="EMBL" id="RCHS01000764">
    <property type="protein sequence ID" value="RMX56923.1"/>
    <property type="molecule type" value="Genomic_DNA"/>
</dbReference>
<evidence type="ECO:0000313" key="2">
    <source>
        <dbReference type="Proteomes" id="UP000275408"/>
    </source>
</evidence>
<dbReference type="Proteomes" id="UP000275408">
    <property type="component" value="Unassembled WGS sequence"/>
</dbReference>
<name>A0A3M6UTA4_POCDA</name>
<dbReference type="Gene3D" id="2.60.40.10">
    <property type="entry name" value="Immunoglobulins"/>
    <property type="match status" value="1"/>
</dbReference>
<comment type="caution">
    <text evidence="1">The sequence shown here is derived from an EMBL/GenBank/DDBJ whole genome shotgun (WGS) entry which is preliminary data.</text>
</comment>
<accession>A0A3M6UTA4</accession>